<evidence type="ECO:0000313" key="2">
    <source>
        <dbReference type="Proteomes" id="UP000886998"/>
    </source>
</evidence>
<dbReference type="GO" id="GO:0003676">
    <property type="term" value="F:nucleic acid binding"/>
    <property type="evidence" value="ECO:0007669"/>
    <property type="project" value="InterPro"/>
</dbReference>
<dbReference type="EMBL" id="BMAV01008575">
    <property type="protein sequence ID" value="GFY52249.1"/>
    <property type="molecule type" value="Genomic_DNA"/>
</dbReference>
<dbReference type="Gene3D" id="3.30.420.10">
    <property type="entry name" value="Ribonuclease H-like superfamily/Ribonuclease H"/>
    <property type="match status" value="1"/>
</dbReference>
<reference evidence="1" key="1">
    <citation type="submission" date="2020-08" db="EMBL/GenBank/DDBJ databases">
        <title>Multicomponent nature underlies the extraordinary mechanical properties of spider dragline silk.</title>
        <authorList>
            <person name="Kono N."/>
            <person name="Nakamura H."/>
            <person name="Mori M."/>
            <person name="Yoshida Y."/>
            <person name="Ohtoshi R."/>
            <person name="Malay A.D."/>
            <person name="Moran D.A.P."/>
            <person name="Tomita M."/>
            <person name="Numata K."/>
            <person name="Arakawa K."/>
        </authorList>
    </citation>
    <scope>NUCLEOTIDE SEQUENCE</scope>
</reference>
<gene>
    <name evidence="1" type="ORF">TNIN_225221</name>
</gene>
<evidence type="ECO:0000313" key="1">
    <source>
        <dbReference type="EMBL" id="GFY52249.1"/>
    </source>
</evidence>
<name>A0A8X7C4J2_9ARAC</name>
<dbReference type="OrthoDB" id="6424147at2759"/>
<dbReference type="AlphaFoldDB" id="A0A8X7C4J2"/>
<accession>A0A8X7C4J2</accession>
<organism evidence="1 2">
    <name type="scientific">Trichonephila inaurata madagascariensis</name>
    <dbReference type="NCBI Taxonomy" id="2747483"/>
    <lineage>
        <taxon>Eukaryota</taxon>
        <taxon>Metazoa</taxon>
        <taxon>Ecdysozoa</taxon>
        <taxon>Arthropoda</taxon>
        <taxon>Chelicerata</taxon>
        <taxon>Arachnida</taxon>
        <taxon>Araneae</taxon>
        <taxon>Araneomorphae</taxon>
        <taxon>Entelegynae</taxon>
        <taxon>Araneoidea</taxon>
        <taxon>Nephilidae</taxon>
        <taxon>Trichonephila</taxon>
        <taxon>Trichonephila inaurata</taxon>
    </lineage>
</organism>
<dbReference type="Proteomes" id="UP000886998">
    <property type="component" value="Unassembled WGS sequence"/>
</dbReference>
<proteinExistence type="predicted"/>
<dbReference type="PANTHER" id="PTHR47331">
    <property type="entry name" value="PHD-TYPE DOMAIN-CONTAINING PROTEIN"/>
    <property type="match status" value="1"/>
</dbReference>
<protein>
    <submittedName>
        <fullName evidence="1">Integrase catalytic domain-containing protein</fullName>
    </submittedName>
</protein>
<dbReference type="InterPro" id="IPR036397">
    <property type="entry name" value="RNaseH_sf"/>
</dbReference>
<sequence>MSDLSSSRISPTPAFMRCRVDYAGPFQIKIIKGRGSKSFKAYIAVFDCFTTRAIHLELVTDFSADAFIVSLRDLFSSEENAVTYTVIAVTTLLAQNANSWN</sequence>
<dbReference type="PANTHER" id="PTHR47331:SF1">
    <property type="entry name" value="GAG-LIKE PROTEIN"/>
    <property type="match status" value="1"/>
</dbReference>
<keyword evidence="2" id="KW-1185">Reference proteome</keyword>
<comment type="caution">
    <text evidence="1">The sequence shown here is derived from an EMBL/GenBank/DDBJ whole genome shotgun (WGS) entry which is preliminary data.</text>
</comment>